<evidence type="ECO:0008006" key="4">
    <source>
        <dbReference type="Google" id="ProtNLM"/>
    </source>
</evidence>
<dbReference type="Proteomes" id="UP000616114">
    <property type="component" value="Unassembled WGS sequence"/>
</dbReference>
<comment type="caution">
    <text evidence="2">The sequence shown here is derived from an EMBL/GenBank/DDBJ whole genome shotgun (WGS) entry which is preliminary data.</text>
</comment>
<name>A0A8J2XB51_9MICO</name>
<dbReference type="AlphaFoldDB" id="A0A8J2XB51"/>
<sequence>MSTTVYTSDLTVDDAPKEALVESIRLREQRIASNIDELIGRLRPNVLAGRAVDKAAGAFTDAQGRPDTGRIAAAGGAVLVVAGLVVAGVLRKRGR</sequence>
<feature type="transmembrane region" description="Helical" evidence="1">
    <location>
        <begin position="71"/>
        <end position="90"/>
    </location>
</feature>
<evidence type="ECO:0000256" key="1">
    <source>
        <dbReference type="SAM" id="Phobius"/>
    </source>
</evidence>
<proteinExistence type="predicted"/>
<gene>
    <name evidence="2" type="ORF">GCM10011333_01240</name>
</gene>
<keyword evidence="3" id="KW-1185">Reference proteome</keyword>
<protein>
    <recommendedName>
        <fullName evidence="4">DUF3618 domain-containing protein</fullName>
    </recommendedName>
</protein>
<reference evidence="2" key="1">
    <citation type="journal article" date="2014" name="Int. J. Syst. Evol. Microbiol.">
        <title>Complete genome sequence of Corynebacterium casei LMG S-19264T (=DSM 44701T), isolated from a smear-ripened cheese.</title>
        <authorList>
            <consortium name="US DOE Joint Genome Institute (JGI-PGF)"/>
            <person name="Walter F."/>
            <person name="Albersmeier A."/>
            <person name="Kalinowski J."/>
            <person name="Ruckert C."/>
        </authorList>
    </citation>
    <scope>NUCLEOTIDE SEQUENCE</scope>
    <source>
        <strain evidence="2">CGMCC 1.12785</strain>
    </source>
</reference>
<accession>A0A8J2XB51</accession>
<organism evidence="2 3">
    <name type="scientific">Sediminivirga luteola</name>
    <dbReference type="NCBI Taxonomy" id="1774748"/>
    <lineage>
        <taxon>Bacteria</taxon>
        <taxon>Bacillati</taxon>
        <taxon>Actinomycetota</taxon>
        <taxon>Actinomycetes</taxon>
        <taxon>Micrococcales</taxon>
        <taxon>Brevibacteriaceae</taxon>
        <taxon>Sediminivirga</taxon>
    </lineage>
</organism>
<keyword evidence="1" id="KW-0812">Transmembrane</keyword>
<keyword evidence="1" id="KW-0472">Membrane</keyword>
<evidence type="ECO:0000313" key="3">
    <source>
        <dbReference type="Proteomes" id="UP000616114"/>
    </source>
</evidence>
<evidence type="ECO:0000313" key="2">
    <source>
        <dbReference type="EMBL" id="GGA02453.1"/>
    </source>
</evidence>
<keyword evidence="1" id="KW-1133">Transmembrane helix</keyword>
<dbReference type="EMBL" id="BMFY01000001">
    <property type="protein sequence ID" value="GGA02453.1"/>
    <property type="molecule type" value="Genomic_DNA"/>
</dbReference>
<reference evidence="2" key="2">
    <citation type="submission" date="2020-09" db="EMBL/GenBank/DDBJ databases">
        <authorList>
            <person name="Sun Q."/>
            <person name="Zhou Y."/>
        </authorList>
    </citation>
    <scope>NUCLEOTIDE SEQUENCE</scope>
    <source>
        <strain evidence="2">CGMCC 1.12785</strain>
    </source>
</reference>
<dbReference type="RefSeq" id="WP_188548985.1">
    <property type="nucleotide sequence ID" value="NZ_BMFY01000001.1"/>
</dbReference>